<evidence type="ECO:0000256" key="6">
    <source>
        <dbReference type="ARBA" id="ARBA00023012"/>
    </source>
</evidence>
<dbReference type="CDD" id="cd17546">
    <property type="entry name" value="REC_hyHK_CKI1_RcsC-like"/>
    <property type="match status" value="1"/>
</dbReference>
<accession>A0A7Y0L9Y6</accession>
<dbReference type="EMBL" id="JABBXH010000001">
    <property type="protein sequence ID" value="NMP30566.1"/>
    <property type="molecule type" value="Genomic_DNA"/>
</dbReference>
<dbReference type="Pfam" id="PF00072">
    <property type="entry name" value="Response_reg"/>
    <property type="match status" value="1"/>
</dbReference>
<dbReference type="CDD" id="cd16922">
    <property type="entry name" value="HATPase_EvgS-ArcB-TorS-like"/>
    <property type="match status" value="1"/>
</dbReference>
<name>A0A7Y0L9Y6_9GAMM</name>
<dbReference type="InterPro" id="IPR001638">
    <property type="entry name" value="Solute-binding_3/MltF_N"/>
</dbReference>
<evidence type="ECO:0000259" key="9">
    <source>
        <dbReference type="PROSITE" id="PS50109"/>
    </source>
</evidence>
<dbReference type="InterPro" id="IPR005467">
    <property type="entry name" value="His_kinase_dom"/>
</dbReference>
<dbReference type="InterPro" id="IPR011006">
    <property type="entry name" value="CheY-like_superfamily"/>
</dbReference>
<gene>
    <name evidence="11" type="ORF">HII17_03230</name>
</gene>
<dbReference type="SMART" id="SM00387">
    <property type="entry name" value="HATPase_c"/>
    <property type="match status" value="1"/>
</dbReference>
<dbReference type="Pfam" id="PF00497">
    <property type="entry name" value="SBP_bac_3"/>
    <property type="match status" value="2"/>
</dbReference>
<dbReference type="CDD" id="cd00082">
    <property type="entry name" value="HisKA"/>
    <property type="match status" value="1"/>
</dbReference>
<organism evidence="11 12">
    <name type="scientific">Thalassotalea algicola</name>
    <dbReference type="NCBI Taxonomy" id="2716224"/>
    <lineage>
        <taxon>Bacteria</taxon>
        <taxon>Pseudomonadati</taxon>
        <taxon>Pseudomonadota</taxon>
        <taxon>Gammaproteobacteria</taxon>
        <taxon>Alteromonadales</taxon>
        <taxon>Colwelliaceae</taxon>
        <taxon>Thalassotalea</taxon>
    </lineage>
</organism>
<keyword evidence="6" id="KW-0902">Two-component regulatory system</keyword>
<evidence type="ECO:0000256" key="7">
    <source>
        <dbReference type="PROSITE-ProRule" id="PRU00169"/>
    </source>
</evidence>
<feature type="modified residue" description="4-aspartylphosphate" evidence="7">
    <location>
        <position position="889"/>
    </location>
</feature>
<evidence type="ECO:0000256" key="8">
    <source>
        <dbReference type="SAM" id="Phobius"/>
    </source>
</evidence>
<keyword evidence="8" id="KW-0472">Membrane</keyword>
<dbReference type="AlphaFoldDB" id="A0A7Y0L9Y6"/>
<dbReference type="SUPFAM" id="SSF52172">
    <property type="entry name" value="CheY-like"/>
    <property type="match status" value="1"/>
</dbReference>
<evidence type="ECO:0000256" key="3">
    <source>
        <dbReference type="ARBA" id="ARBA00022553"/>
    </source>
</evidence>
<dbReference type="EC" id="2.7.13.3" evidence="2"/>
<dbReference type="SMART" id="SM00062">
    <property type="entry name" value="PBPb"/>
    <property type="match status" value="1"/>
</dbReference>
<dbReference type="Gene3D" id="1.10.287.130">
    <property type="match status" value="1"/>
</dbReference>
<keyword evidence="5" id="KW-0418">Kinase</keyword>
<feature type="transmembrane region" description="Helical" evidence="8">
    <location>
        <begin position="527"/>
        <end position="546"/>
    </location>
</feature>
<dbReference type="PROSITE" id="PS50109">
    <property type="entry name" value="HIS_KIN"/>
    <property type="match status" value="1"/>
</dbReference>
<proteinExistence type="predicted"/>
<feature type="domain" description="Response regulatory" evidence="10">
    <location>
        <begin position="840"/>
        <end position="956"/>
    </location>
</feature>
<keyword evidence="4" id="KW-0808">Transferase</keyword>
<dbReference type="PANTHER" id="PTHR43047">
    <property type="entry name" value="TWO-COMPONENT HISTIDINE PROTEIN KINASE"/>
    <property type="match status" value="1"/>
</dbReference>
<comment type="catalytic activity">
    <reaction evidence="1">
        <text>ATP + protein L-histidine = ADP + protein N-phospho-L-histidine.</text>
        <dbReference type="EC" id="2.7.13.3"/>
    </reaction>
</comment>
<dbReference type="PRINTS" id="PR00344">
    <property type="entry name" value="BCTRLSENSOR"/>
</dbReference>
<evidence type="ECO:0000256" key="1">
    <source>
        <dbReference type="ARBA" id="ARBA00000085"/>
    </source>
</evidence>
<keyword evidence="3 7" id="KW-0597">Phosphoprotein</keyword>
<dbReference type="GO" id="GO:0000155">
    <property type="term" value="F:phosphorelay sensor kinase activity"/>
    <property type="evidence" value="ECO:0007669"/>
    <property type="project" value="InterPro"/>
</dbReference>
<dbReference type="Pfam" id="PF00512">
    <property type="entry name" value="HisKA"/>
    <property type="match status" value="1"/>
</dbReference>
<keyword evidence="8" id="KW-0812">Transmembrane</keyword>
<dbReference type="Gene3D" id="3.40.190.10">
    <property type="entry name" value="Periplasmic binding protein-like II"/>
    <property type="match status" value="4"/>
</dbReference>
<dbReference type="InterPro" id="IPR036097">
    <property type="entry name" value="HisK_dim/P_sf"/>
</dbReference>
<dbReference type="InterPro" id="IPR036890">
    <property type="entry name" value="HATPase_C_sf"/>
</dbReference>
<dbReference type="InterPro" id="IPR001789">
    <property type="entry name" value="Sig_transdc_resp-reg_receiver"/>
</dbReference>
<dbReference type="Gene3D" id="3.40.50.2300">
    <property type="match status" value="1"/>
</dbReference>
<dbReference type="Proteomes" id="UP000568664">
    <property type="component" value="Unassembled WGS sequence"/>
</dbReference>
<evidence type="ECO:0000313" key="12">
    <source>
        <dbReference type="Proteomes" id="UP000568664"/>
    </source>
</evidence>
<dbReference type="SUPFAM" id="SSF47384">
    <property type="entry name" value="Homodimeric domain of signal transducing histidine kinase"/>
    <property type="match status" value="1"/>
</dbReference>
<dbReference type="SUPFAM" id="SSF55874">
    <property type="entry name" value="ATPase domain of HSP90 chaperone/DNA topoisomerase II/histidine kinase"/>
    <property type="match status" value="1"/>
</dbReference>
<sequence length="985" mass="111651">MAAHRKLPHLLSNIFCLFSFISFVIYLFPTSSYAQNNSVDSQENRTLRIALPTTSVAQLDDKEKFDDLIKFLQAYWQIWAIDFQYQIEFQQLATANARQALENNDIDIVAISIIRTPNKNVLFSLPYAKYRQRLFRRIDAEQSGNIKLAIHSSSTQTLNYLGGHIERDYYYDLSDLLNNEQEYDAIYSTQPWALKAQLAQQNLIDKFYENPSETPEVFFHVMTRADDRALMYDINEGLRGVNSIQVKLWRDKYIFDNDSNIDLTLGQYIKNISEEEKQYLIDNNEQSYVALSYGIPPFVITKDFNNIAERGLAIDLLKKVTERTGIIFRPNYIKSESDYFSSVYNQNSDLAPLSTQGEHLLEKLDYSVPYLKARYSLVTRHGSTISNNFSDLKFEAIGLLNGYNDSLILEEMLPNADFKYYNTHEQVLKAVAQGEINAFIGHTLMSSYFIKKLLLANLNSQPMPTFRANSSYRFAVKKHNSQLLNLLNRSISNLTAYEFDALYNKWSQSILLEKDVQVHVKGAYRQAGYILISMALIGLIVAWIYFRQLQIVKTARAKVEQALSIAEAARAEAEKSAQAKITFLARMSHEIRTPMNGVLGMAEELSYTSLNEKQKDLLSTLDGSARNLLALLNDVLDFSKIDAGKLTLETVPVNIKALCQSAIANFKHHEKEKPIKLTLKLDSALNEHYLCDPTRLMQVLNNLVSNAVKFTKKGSVSLSVDVIEQHNRKGDSYHTVKLSVQDSGIGIAKNKQAQLFTPFIQADNAVSRQFGGTGLGLSISQEIINALGGKITLESKEGKGSNFHFTLTLKQIAHLPSKNERRQTNRSEMSANDQRFKSIRILVAEDNIVNVKVLTAQLDRLNIQPDIAEHGEQALQMHRKKPYDIIISDCHMPVMDGFELAKTLTNEKSGRALWLIAVTADALSGSSDKCLAAGFDDYMAKPSTQEEVADKLHHAYRQFMKRRATLVTSTEKNAKYNEPTKSDNT</sequence>
<dbReference type="InterPro" id="IPR003661">
    <property type="entry name" value="HisK_dim/P_dom"/>
</dbReference>
<reference evidence="11 12" key="1">
    <citation type="submission" date="2020-04" db="EMBL/GenBank/DDBJ databases">
        <title>Thalassotalea sp. M1531, isolated from the surface of marine red alga.</title>
        <authorList>
            <person name="Pang L."/>
            <person name="Lu D.-C."/>
        </authorList>
    </citation>
    <scope>NUCLEOTIDE SEQUENCE [LARGE SCALE GENOMIC DNA]</scope>
    <source>
        <strain evidence="11 12">M1531</strain>
    </source>
</reference>
<keyword evidence="8" id="KW-1133">Transmembrane helix</keyword>
<keyword evidence="12" id="KW-1185">Reference proteome</keyword>
<dbReference type="InterPro" id="IPR004358">
    <property type="entry name" value="Sig_transdc_His_kin-like_C"/>
</dbReference>
<feature type="transmembrane region" description="Helical" evidence="8">
    <location>
        <begin position="7"/>
        <end position="28"/>
    </location>
</feature>
<dbReference type="SMART" id="SM00388">
    <property type="entry name" value="HisKA"/>
    <property type="match status" value="1"/>
</dbReference>
<dbReference type="FunFam" id="3.30.565.10:FF:000010">
    <property type="entry name" value="Sensor histidine kinase RcsC"/>
    <property type="match status" value="1"/>
</dbReference>
<comment type="caution">
    <text evidence="11">The sequence shown here is derived from an EMBL/GenBank/DDBJ whole genome shotgun (WGS) entry which is preliminary data.</text>
</comment>
<dbReference type="RefSeq" id="WP_169073861.1">
    <property type="nucleotide sequence ID" value="NZ_JABBXH010000001.1"/>
</dbReference>
<dbReference type="SUPFAM" id="SSF53850">
    <property type="entry name" value="Periplasmic binding protein-like II"/>
    <property type="match status" value="2"/>
</dbReference>
<feature type="domain" description="Histidine kinase" evidence="9">
    <location>
        <begin position="586"/>
        <end position="811"/>
    </location>
</feature>
<dbReference type="Gene3D" id="3.30.565.10">
    <property type="entry name" value="Histidine kinase-like ATPase, C-terminal domain"/>
    <property type="match status" value="1"/>
</dbReference>
<dbReference type="PANTHER" id="PTHR43047:SF64">
    <property type="entry name" value="HISTIDINE KINASE CONTAINING CHEY-HOMOLOGOUS RECEIVER DOMAIN AND PAS DOMAIN-RELATED"/>
    <property type="match status" value="1"/>
</dbReference>
<evidence type="ECO:0000256" key="5">
    <source>
        <dbReference type="ARBA" id="ARBA00022777"/>
    </source>
</evidence>
<protein>
    <recommendedName>
        <fullName evidence="2">histidine kinase</fullName>
        <ecNumber evidence="2">2.7.13.3</ecNumber>
    </recommendedName>
</protein>
<dbReference type="SMART" id="SM00448">
    <property type="entry name" value="REC"/>
    <property type="match status" value="1"/>
</dbReference>
<evidence type="ECO:0000313" key="11">
    <source>
        <dbReference type="EMBL" id="NMP30566.1"/>
    </source>
</evidence>
<evidence type="ECO:0000256" key="4">
    <source>
        <dbReference type="ARBA" id="ARBA00022679"/>
    </source>
</evidence>
<dbReference type="Pfam" id="PF02518">
    <property type="entry name" value="HATPase_c"/>
    <property type="match status" value="1"/>
</dbReference>
<evidence type="ECO:0000256" key="2">
    <source>
        <dbReference type="ARBA" id="ARBA00012438"/>
    </source>
</evidence>
<dbReference type="InterPro" id="IPR003594">
    <property type="entry name" value="HATPase_dom"/>
</dbReference>
<evidence type="ECO:0000259" key="10">
    <source>
        <dbReference type="PROSITE" id="PS50110"/>
    </source>
</evidence>
<dbReference type="PROSITE" id="PS50110">
    <property type="entry name" value="RESPONSE_REGULATORY"/>
    <property type="match status" value="1"/>
</dbReference>